<evidence type="ECO:0000313" key="3">
    <source>
        <dbReference type="Proteomes" id="UP001596116"/>
    </source>
</evidence>
<comment type="caution">
    <text evidence="2">The sequence shown here is derived from an EMBL/GenBank/DDBJ whole genome shotgun (WGS) entry which is preliminary data.</text>
</comment>
<accession>A0ABW1L1S5</accession>
<dbReference type="InterPro" id="IPR014710">
    <property type="entry name" value="RmlC-like_jellyroll"/>
</dbReference>
<dbReference type="SUPFAM" id="SSF51197">
    <property type="entry name" value="Clavaminate synthase-like"/>
    <property type="match status" value="1"/>
</dbReference>
<name>A0ABW1L1S5_9PROT</name>
<gene>
    <name evidence="2" type="ORF">ACFMB1_14285</name>
</gene>
<evidence type="ECO:0000313" key="2">
    <source>
        <dbReference type="EMBL" id="MFC6036723.1"/>
    </source>
</evidence>
<dbReference type="RefSeq" id="WP_379882037.1">
    <property type="nucleotide sequence ID" value="NZ_JBHPON010000002.1"/>
</dbReference>
<feature type="domain" description="TehB/YeaR-like" evidence="1">
    <location>
        <begin position="16"/>
        <end position="89"/>
    </location>
</feature>
<dbReference type="Proteomes" id="UP001596116">
    <property type="component" value="Unassembled WGS sequence"/>
</dbReference>
<proteinExistence type="predicted"/>
<sequence length="102" mass="11092">MMLQRLPDGLVKYGGTPVFTEKTVPVKLLRAHDTKPGVWGNLVVLDGALDYVIPGPPEETARIKAGDSGIIEPEVKHYVRPLGPVSFHVDFYRTAAPTPKGT</sequence>
<dbReference type="InterPro" id="IPR015392">
    <property type="entry name" value="TehB/YeaR-like_dom"/>
</dbReference>
<evidence type="ECO:0000259" key="1">
    <source>
        <dbReference type="Pfam" id="PF09313"/>
    </source>
</evidence>
<protein>
    <submittedName>
        <fullName evidence="2">DUF1971 domain-containing protein</fullName>
    </submittedName>
</protein>
<reference evidence="2 3" key="1">
    <citation type="submission" date="2024-09" db="EMBL/GenBank/DDBJ databases">
        <authorList>
            <person name="Zhang Z.-H."/>
        </authorList>
    </citation>
    <scope>NUCLEOTIDE SEQUENCE [LARGE SCALE GENOMIC DNA]</scope>
    <source>
        <strain evidence="2 3">HHTR114</strain>
    </source>
</reference>
<dbReference type="Pfam" id="PF09313">
    <property type="entry name" value="TehB-like"/>
    <property type="match status" value="1"/>
</dbReference>
<organism evidence="2 3">
    <name type="scientific">Hyphococcus aureus</name>
    <dbReference type="NCBI Taxonomy" id="2666033"/>
    <lineage>
        <taxon>Bacteria</taxon>
        <taxon>Pseudomonadati</taxon>
        <taxon>Pseudomonadota</taxon>
        <taxon>Alphaproteobacteria</taxon>
        <taxon>Parvularculales</taxon>
        <taxon>Parvularculaceae</taxon>
        <taxon>Hyphococcus</taxon>
    </lineage>
</organism>
<dbReference type="EMBL" id="JBHPON010000002">
    <property type="protein sequence ID" value="MFC6036723.1"/>
    <property type="molecule type" value="Genomic_DNA"/>
</dbReference>
<dbReference type="Gene3D" id="2.60.120.10">
    <property type="entry name" value="Jelly Rolls"/>
    <property type="match status" value="1"/>
</dbReference>
<keyword evidence="3" id="KW-1185">Reference proteome</keyword>